<gene>
    <name evidence="1" type="ORF">PAECIP111802_04974</name>
</gene>
<evidence type="ECO:0000313" key="2">
    <source>
        <dbReference type="Proteomes" id="UP000730618"/>
    </source>
</evidence>
<dbReference type="Proteomes" id="UP000730618">
    <property type="component" value="Unassembled WGS sequence"/>
</dbReference>
<evidence type="ECO:0000313" key="1">
    <source>
        <dbReference type="EMBL" id="CAG7651478.1"/>
    </source>
</evidence>
<name>A0ABM8VNP1_9BACL</name>
<proteinExistence type="predicted"/>
<protein>
    <submittedName>
        <fullName evidence="1">Uncharacterized protein</fullName>
    </submittedName>
</protein>
<comment type="caution">
    <text evidence="1">The sequence shown here is derived from an EMBL/GenBank/DDBJ whole genome shotgun (WGS) entry which is preliminary data.</text>
</comment>
<keyword evidence="2" id="KW-1185">Reference proteome</keyword>
<sequence>MKGSCSLNYESIYWRNYVKIGVAYTRTIREVRKVISIYETEEKYRFDADAPNKIVPKARLKAHSNVSRKLWKLLKSHNCKYYGVVRDFTSVFSYESTFLVVHHFPENDPPDERLIERDSKIRWEHVFAAEEFSYDLFTFLENENFRVFLPIQT</sequence>
<accession>A0ABM8VNP1</accession>
<organism evidence="1 2">
    <name type="scientific">Paenibacillus allorhizosphaerae</name>
    <dbReference type="NCBI Taxonomy" id="2849866"/>
    <lineage>
        <taxon>Bacteria</taxon>
        <taxon>Bacillati</taxon>
        <taxon>Bacillota</taxon>
        <taxon>Bacilli</taxon>
        <taxon>Bacillales</taxon>
        <taxon>Paenibacillaceae</taxon>
        <taxon>Paenibacillus</taxon>
    </lineage>
</organism>
<dbReference type="EMBL" id="CAJVCE010000016">
    <property type="protein sequence ID" value="CAG7651478.1"/>
    <property type="molecule type" value="Genomic_DNA"/>
</dbReference>
<reference evidence="1 2" key="1">
    <citation type="submission" date="2021-06" db="EMBL/GenBank/DDBJ databases">
        <authorList>
            <person name="Criscuolo A."/>
        </authorList>
    </citation>
    <scope>NUCLEOTIDE SEQUENCE [LARGE SCALE GENOMIC DNA]</scope>
    <source>
        <strain evidence="2">CIP 111802</strain>
    </source>
</reference>